<sequence length="392" mass="41256">MAANASPARPLVLITGVSGYIASQCLVAAVAGGYAVRGTVRSKTSAKAMRVMEIATGAVTAYVGDVVAVDEVFELVEADLMHSDGWDAAVAGVAYVLHTASPFPVVMPRDENELIRPAVAGVEHILAAAAKEPSIIRVVVTSSIAAIGAGHAKIAGVEAEYSEADWSNTADDSPIDAYAKSKTLAERAAWAFMDEHAPGFDLVALCPGYVIGPTLLNYPTTSSTLPIKLLTRAMPVLPRLSFGCVDVRDVAAAHMAALTAPDASGKRYILVERAVWVSEFAQHLASEFDSRGFNVPTKTAPYAVLWLASWFDSAVATILPSIGTRSHFTNTAATRDLGITFRDSMASMISFGYSLIANGLVQPKRMPPAGVDLIPSEALAEVQPFPIPSLGE</sequence>
<dbReference type="SUPFAM" id="SSF51735">
    <property type="entry name" value="NAD(P)-binding Rossmann-fold domains"/>
    <property type="match status" value="1"/>
</dbReference>
<evidence type="ECO:0000256" key="1">
    <source>
        <dbReference type="ARBA" id="ARBA00023002"/>
    </source>
</evidence>
<dbReference type="InterPro" id="IPR001509">
    <property type="entry name" value="Epimerase_deHydtase"/>
</dbReference>
<keyword evidence="3" id="KW-1133">Transmembrane helix</keyword>
<reference evidence="5 6" key="1">
    <citation type="submission" date="2010-05" db="EMBL/GenBank/DDBJ databases">
        <title>The Genome Sequence of Thecamonas trahens ATCC 50062.</title>
        <authorList>
            <consortium name="The Broad Institute Genome Sequencing Platform"/>
            <person name="Russ C."/>
            <person name="Cuomo C."/>
            <person name="Shea T."/>
            <person name="Young S.K."/>
            <person name="Zeng Q."/>
            <person name="Koehrsen M."/>
            <person name="Haas B."/>
            <person name="Borodovsky M."/>
            <person name="Guigo R."/>
            <person name="Alvarado L."/>
            <person name="Berlin A."/>
            <person name="Bochicchio J."/>
            <person name="Borenstein D."/>
            <person name="Chapman S."/>
            <person name="Chen Z."/>
            <person name="Freedman E."/>
            <person name="Gellesch M."/>
            <person name="Goldberg J."/>
            <person name="Griggs A."/>
            <person name="Gujja S."/>
            <person name="Heilman E."/>
            <person name="Heiman D."/>
            <person name="Hepburn T."/>
            <person name="Howarth C."/>
            <person name="Jen D."/>
            <person name="Larson L."/>
            <person name="Mehta T."/>
            <person name="Park D."/>
            <person name="Pearson M."/>
            <person name="Roberts A."/>
            <person name="Saif S."/>
            <person name="Shenoy N."/>
            <person name="Sisk P."/>
            <person name="Stolte C."/>
            <person name="Sykes S."/>
            <person name="Thomson T."/>
            <person name="Walk T."/>
            <person name="White J."/>
            <person name="Yandava C."/>
            <person name="Burger G."/>
            <person name="Gray M.W."/>
            <person name="Holland P.W.H."/>
            <person name="King N."/>
            <person name="Lang F.B.F."/>
            <person name="Roger A.J."/>
            <person name="Ruiz-Trillo I."/>
            <person name="Lander E."/>
            <person name="Nusbaum C."/>
        </authorList>
    </citation>
    <scope>NUCLEOTIDE SEQUENCE [LARGE SCALE GENOMIC DNA]</scope>
    <source>
        <strain evidence="5 6">ATCC 50062</strain>
    </source>
</reference>
<evidence type="ECO:0000259" key="4">
    <source>
        <dbReference type="Pfam" id="PF01370"/>
    </source>
</evidence>
<dbReference type="InterPro" id="IPR036291">
    <property type="entry name" value="NAD(P)-bd_dom_sf"/>
</dbReference>
<accession>A0A0L0DRK9</accession>
<dbReference type="PANTHER" id="PTHR10366:SF564">
    <property type="entry name" value="STEROL-4-ALPHA-CARBOXYLATE 3-DEHYDROGENASE, DECARBOXYLATING"/>
    <property type="match status" value="1"/>
</dbReference>
<dbReference type="AlphaFoldDB" id="A0A0L0DRK9"/>
<keyword evidence="3" id="KW-0472">Membrane</keyword>
<name>A0A0L0DRK9_THETB</name>
<dbReference type="GeneID" id="25568492"/>
<dbReference type="OrthoDB" id="2735536at2759"/>
<dbReference type="Pfam" id="PF01370">
    <property type="entry name" value="Epimerase"/>
    <property type="match status" value="1"/>
</dbReference>
<evidence type="ECO:0000256" key="3">
    <source>
        <dbReference type="SAM" id="Phobius"/>
    </source>
</evidence>
<dbReference type="Proteomes" id="UP000054408">
    <property type="component" value="Unassembled WGS sequence"/>
</dbReference>
<dbReference type="InterPro" id="IPR050425">
    <property type="entry name" value="NAD(P)_dehydrat-like"/>
</dbReference>
<feature type="domain" description="NAD-dependent epimerase/dehydratase" evidence="4">
    <location>
        <begin position="12"/>
        <end position="266"/>
    </location>
</feature>
<keyword evidence="3" id="KW-0812">Transmembrane</keyword>
<proteinExistence type="inferred from homology"/>
<keyword evidence="1" id="KW-0560">Oxidoreductase</keyword>
<dbReference type="EMBL" id="GL349493">
    <property type="protein sequence ID" value="KNC54969.1"/>
    <property type="molecule type" value="Genomic_DNA"/>
</dbReference>
<dbReference type="OMA" id="QGQMKEK"/>
<evidence type="ECO:0000313" key="5">
    <source>
        <dbReference type="EMBL" id="KNC54969.1"/>
    </source>
</evidence>
<dbReference type="STRING" id="461836.A0A0L0DRK9"/>
<organism evidence="5 6">
    <name type="scientific">Thecamonas trahens ATCC 50062</name>
    <dbReference type="NCBI Taxonomy" id="461836"/>
    <lineage>
        <taxon>Eukaryota</taxon>
        <taxon>Apusozoa</taxon>
        <taxon>Apusomonadida</taxon>
        <taxon>Apusomonadidae</taxon>
        <taxon>Thecamonas</taxon>
    </lineage>
</organism>
<evidence type="ECO:0000256" key="2">
    <source>
        <dbReference type="ARBA" id="ARBA00023445"/>
    </source>
</evidence>
<evidence type="ECO:0000313" key="6">
    <source>
        <dbReference type="Proteomes" id="UP000054408"/>
    </source>
</evidence>
<dbReference type="RefSeq" id="XP_013753416.1">
    <property type="nucleotide sequence ID" value="XM_013897962.1"/>
</dbReference>
<dbReference type="GO" id="GO:0016616">
    <property type="term" value="F:oxidoreductase activity, acting on the CH-OH group of donors, NAD or NADP as acceptor"/>
    <property type="evidence" value="ECO:0007669"/>
    <property type="project" value="TreeGrafter"/>
</dbReference>
<gene>
    <name evidence="5" type="ORF">AMSG_10214</name>
</gene>
<dbReference type="FunFam" id="3.40.50.720:FF:000336">
    <property type="entry name" value="Aldehyde reductase"/>
    <property type="match status" value="1"/>
</dbReference>
<keyword evidence="6" id="KW-1185">Reference proteome</keyword>
<feature type="transmembrane region" description="Helical" evidence="3">
    <location>
        <begin position="12"/>
        <end position="36"/>
    </location>
</feature>
<protein>
    <submittedName>
        <fullName evidence="5">Nucleoside-diphosphate-sugar epimerase</fullName>
    </submittedName>
</protein>
<dbReference type="PANTHER" id="PTHR10366">
    <property type="entry name" value="NAD DEPENDENT EPIMERASE/DEHYDRATASE"/>
    <property type="match status" value="1"/>
</dbReference>
<dbReference type="eggNOG" id="KOG1502">
    <property type="taxonomic scope" value="Eukaryota"/>
</dbReference>
<dbReference type="Gene3D" id="3.40.50.720">
    <property type="entry name" value="NAD(P)-binding Rossmann-like Domain"/>
    <property type="match status" value="1"/>
</dbReference>
<comment type="similarity">
    <text evidence="2">Belongs to the NAD(P)-dependent epimerase/dehydratase family. Dihydroflavonol-4-reductase subfamily.</text>
</comment>